<dbReference type="EMBL" id="BQNB010016048">
    <property type="protein sequence ID" value="GJT47203.1"/>
    <property type="molecule type" value="Genomic_DNA"/>
</dbReference>
<name>A0ABQ5E8J0_9ASTR</name>
<sequence>METQAIDDQDHLVNYDNDNENDDLGYQSEEYFDEADEEDENNHSNGNVVKRGITRLYKFRKEYGKPDGIKLSVTFDALNRISGKYRALFSSFLGDMVREHIGLKILSWKKVDSEARDKLWDEITRYFNVDLTVRKLVKSAAAKMARSKSVYQHTMGRDRKKEIKPDEESPRGTLWLKRRVNKDREYLDDEIRSVGDKHKETEDRIKEGTLKVDHGANAMTVVLGKEKGGYARGVGSGVTYKRHFNLPRSRQASDERILLLQRQLDNERRGQLQSMSTQLTPPNVSPVDINPINSSADEEGGTTVVGCENDTSIQKSNGLATLEKEMETRSDGKQMLHNKELPKDCYKVSIDTSLVDAACIPDVGNNGFKTVKDAVGGFFA</sequence>
<dbReference type="PANTHER" id="PTHR33018:SF34">
    <property type="entry name" value="OS02G0472350 PROTEIN"/>
    <property type="match status" value="1"/>
</dbReference>
<dbReference type="Proteomes" id="UP001151760">
    <property type="component" value="Unassembled WGS sequence"/>
</dbReference>
<reference evidence="2" key="2">
    <citation type="submission" date="2022-01" db="EMBL/GenBank/DDBJ databases">
        <authorList>
            <person name="Yamashiro T."/>
            <person name="Shiraishi A."/>
            <person name="Satake H."/>
            <person name="Nakayama K."/>
        </authorList>
    </citation>
    <scope>NUCLEOTIDE SEQUENCE</scope>
</reference>
<protein>
    <submittedName>
        <fullName evidence="2">Uncharacterized protein</fullName>
    </submittedName>
</protein>
<feature type="region of interest" description="Disordered" evidence="1">
    <location>
        <begin position="1"/>
        <end position="25"/>
    </location>
</feature>
<gene>
    <name evidence="2" type="ORF">Tco_0955918</name>
</gene>
<feature type="region of interest" description="Disordered" evidence="1">
    <location>
        <begin position="151"/>
        <end position="170"/>
    </location>
</feature>
<organism evidence="2 3">
    <name type="scientific">Tanacetum coccineum</name>
    <dbReference type="NCBI Taxonomy" id="301880"/>
    <lineage>
        <taxon>Eukaryota</taxon>
        <taxon>Viridiplantae</taxon>
        <taxon>Streptophyta</taxon>
        <taxon>Embryophyta</taxon>
        <taxon>Tracheophyta</taxon>
        <taxon>Spermatophyta</taxon>
        <taxon>Magnoliopsida</taxon>
        <taxon>eudicotyledons</taxon>
        <taxon>Gunneridae</taxon>
        <taxon>Pentapetalae</taxon>
        <taxon>asterids</taxon>
        <taxon>campanulids</taxon>
        <taxon>Asterales</taxon>
        <taxon>Asteraceae</taxon>
        <taxon>Asteroideae</taxon>
        <taxon>Anthemideae</taxon>
        <taxon>Anthemidinae</taxon>
        <taxon>Tanacetum</taxon>
    </lineage>
</organism>
<keyword evidence="3" id="KW-1185">Reference proteome</keyword>
<evidence type="ECO:0000313" key="3">
    <source>
        <dbReference type="Proteomes" id="UP001151760"/>
    </source>
</evidence>
<comment type="caution">
    <text evidence="2">The sequence shown here is derived from an EMBL/GenBank/DDBJ whole genome shotgun (WGS) entry which is preliminary data.</text>
</comment>
<proteinExistence type="predicted"/>
<reference evidence="2" key="1">
    <citation type="journal article" date="2022" name="Int. J. Mol. Sci.">
        <title>Draft Genome of Tanacetum Coccineum: Genomic Comparison of Closely Related Tanacetum-Family Plants.</title>
        <authorList>
            <person name="Yamashiro T."/>
            <person name="Shiraishi A."/>
            <person name="Nakayama K."/>
            <person name="Satake H."/>
        </authorList>
    </citation>
    <scope>NUCLEOTIDE SEQUENCE</scope>
</reference>
<feature type="compositionally biased region" description="Basic and acidic residues" evidence="1">
    <location>
        <begin position="155"/>
        <end position="170"/>
    </location>
</feature>
<dbReference type="PANTHER" id="PTHR33018">
    <property type="entry name" value="OS10G0338966 PROTEIN-RELATED"/>
    <property type="match status" value="1"/>
</dbReference>
<accession>A0ABQ5E8J0</accession>
<evidence type="ECO:0000256" key="1">
    <source>
        <dbReference type="SAM" id="MobiDB-lite"/>
    </source>
</evidence>
<evidence type="ECO:0000313" key="2">
    <source>
        <dbReference type="EMBL" id="GJT47203.1"/>
    </source>
</evidence>